<keyword evidence="4 10" id="KW-1133">Transmembrane helix</keyword>
<accession>A0A1Q9DLN0</accession>
<dbReference type="PRINTS" id="PR00762">
    <property type="entry name" value="CLCHANNEL"/>
</dbReference>
<dbReference type="AlphaFoldDB" id="A0A1Q9DLN0"/>
<evidence type="ECO:0000256" key="1">
    <source>
        <dbReference type="ARBA" id="ARBA00004141"/>
    </source>
</evidence>
<organism evidence="11 12">
    <name type="scientific">Symbiodinium microadriaticum</name>
    <name type="common">Dinoflagellate</name>
    <name type="synonym">Zooxanthella microadriatica</name>
    <dbReference type="NCBI Taxonomy" id="2951"/>
    <lineage>
        <taxon>Eukaryota</taxon>
        <taxon>Sar</taxon>
        <taxon>Alveolata</taxon>
        <taxon>Dinophyceae</taxon>
        <taxon>Suessiales</taxon>
        <taxon>Symbiodiniaceae</taxon>
        <taxon>Symbiodinium</taxon>
    </lineage>
</organism>
<comment type="caution">
    <text evidence="11">The sequence shown here is derived from an EMBL/GenBank/DDBJ whole genome shotgun (WGS) entry which is preliminary data.</text>
</comment>
<dbReference type="EMBL" id="LSRX01000480">
    <property type="protein sequence ID" value="OLP96094.1"/>
    <property type="molecule type" value="Genomic_DNA"/>
</dbReference>
<dbReference type="SUPFAM" id="SSF81340">
    <property type="entry name" value="Clc chloride channel"/>
    <property type="match status" value="1"/>
</dbReference>
<evidence type="ECO:0000256" key="4">
    <source>
        <dbReference type="ARBA" id="ARBA00022989"/>
    </source>
</evidence>
<dbReference type="GO" id="GO:0005254">
    <property type="term" value="F:chloride channel activity"/>
    <property type="evidence" value="ECO:0007669"/>
    <property type="project" value="UniProtKB-KW"/>
</dbReference>
<evidence type="ECO:0000256" key="2">
    <source>
        <dbReference type="ARBA" id="ARBA00022448"/>
    </source>
</evidence>
<dbReference type="Gene3D" id="1.10.3080.10">
    <property type="entry name" value="Clc chloride channel"/>
    <property type="match status" value="1"/>
</dbReference>
<reference evidence="11 12" key="1">
    <citation type="submission" date="2016-02" db="EMBL/GenBank/DDBJ databases">
        <title>Genome analysis of coral dinoflagellate symbionts highlights evolutionary adaptations to a symbiotic lifestyle.</title>
        <authorList>
            <person name="Aranda M."/>
            <person name="Li Y."/>
            <person name="Liew Y.J."/>
            <person name="Baumgarten S."/>
            <person name="Simakov O."/>
            <person name="Wilson M."/>
            <person name="Piel J."/>
            <person name="Ashoor H."/>
            <person name="Bougouffa S."/>
            <person name="Bajic V.B."/>
            <person name="Ryu T."/>
            <person name="Ravasi T."/>
            <person name="Bayer T."/>
            <person name="Micklem G."/>
            <person name="Kim H."/>
            <person name="Bhak J."/>
            <person name="Lajeunesse T.C."/>
            <person name="Voolstra C.R."/>
        </authorList>
    </citation>
    <scope>NUCLEOTIDE SEQUENCE [LARGE SCALE GENOMIC DNA]</scope>
    <source>
        <strain evidence="11 12">CCMP2467</strain>
    </source>
</reference>
<sequence>MNLQADKPKAPIAILAVFCGFLVSGCHKAYVYSGCLLGINGCNSLNGYKYEKMGYILIKALPEVPEELIYITCAVIGATICGIILAVLPEHLHRQVISGGTTQSLVAVATGEYIPLQVAVLRLTLSILFLMSGGSMGAEGPSIQVCTSFAMLAGWYSGIRASVTQSLLASLGFSCGFAASFNAPLAGITFAMEDLNEPWKWDP</sequence>
<dbReference type="GO" id="GO:0034707">
    <property type="term" value="C:chloride channel complex"/>
    <property type="evidence" value="ECO:0007669"/>
    <property type="project" value="UniProtKB-KW"/>
</dbReference>
<keyword evidence="12" id="KW-1185">Reference proteome</keyword>
<keyword evidence="5" id="KW-0406">Ion transport</keyword>
<name>A0A1Q9DLN0_SYMMI</name>
<keyword evidence="2" id="KW-0813">Transport</keyword>
<evidence type="ECO:0000256" key="5">
    <source>
        <dbReference type="ARBA" id="ARBA00023065"/>
    </source>
</evidence>
<evidence type="ECO:0000256" key="3">
    <source>
        <dbReference type="ARBA" id="ARBA00022692"/>
    </source>
</evidence>
<dbReference type="OrthoDB" id="446177at2759"/>
<gene>
    <name evidence="11" type="ORF">AK812_SmicGene21699</name>
</gene>
<dbReference type="Pfam" id="PF00654">
    <property type="entry name" value="Voltage_CLC"/>
    <property type="match status" value="1"/>
</dbReference>
<evidence type="ECO:0000256" key="8">
    <source>
        <dbReference type="ARBA" id="ARBA00023214"/>
    </source>
</evidence>
<dbReference type="PROSITE" id="PS51257">
    <property type="entry name" value="PROKAR_LIPOPROTEIN"/>
    <property type="match status" value="1"/>
</dbReference>
<evidence type="ECO:0000313" key="11">
    <source>
        <dbReference type="EMBL" id="OLP96094.1"/>
    </source>
</evidence>
<dbReference type="Proteomes" id="UP000186817">
    <property type="component" value="Unassembled WGS sequence"/>
</dbReference>
<proteinExistence type="predicted"/>
<keyword evidence="7" id="KW-0869">Chloride channel</keyword>
<keyword evidence="6 10" id="KW-0472">Membrane</keyword>
<keyword evidence="8" id="KW-0868">Chloride</keyword>
<keyword evidence="9" id="KW-0407">Ion channel</keyword>
<dbReference type="InterPro" id="IPR050368">
    <property type="entry name" value="ClC-type_chloride_channel"/>
</dbReference>
<keyword evidence="3 10" id="KW-0812">Transmembrane</keyword>
<evidence type="ECO:0000256" key="7">
    <source>
        <dbReference type="ARBA" id="ARBA00023173"/>
    </source>
</evidence>
<dbReference type="InterPro" id="IPR014743">
    <property type="entry name" value="Cl-channel_core"/>
</dbReference>
<feature type="transmembrane region" description="Helical" evidence="10">
    <location>
        <begin position="68"/>
        <end position="88"/>
    </location>
</feature>
<feature type="transmembrane region" description="Helical" evidence="10">
    <location>
        <begin position="12"/>
        <end position="30"/>
    </location>
</feature>
<evidence type="ECO:0000256" key="6">
    <source>
        <dbReference type="ARBA" id="ARBA00023136"/>
    </source>
</evidence>
<evidence type="ECO:0000256" key="10">
    <source>
        <dbReference type="SAM" id="Phobius"/>
    </source>
</evidence>
<dbReference type="PANTHER" id="PTHR43427:SF6">
    <property type="entry name" value="CHLORIDE CHANNEL PROTEIN CLC-E"/>
    <property type="match status" value="1"/>
</dbReference>
<dbReference type="PANTHER" id="PTHR43427">
    <property type="entry name" value="CHLORIDE CHANNEL PROTEIN CLC-E"/>
    <property type="match status" value="1"/>
</dbReference>
<comment type="subcellular location">
    <subcellularLocation>
        <location evidence="1">Membrane</location>
        <topology evidence="1">Multi-pass membrane protein</topology>
    </subcellularLocation>
</comment>
<evidence type="ECO:0000313" key="12">
    <source>
        <dbReference type="Proteomes" id="UP000186817"/>
    </source>
</evidence>
<protein>
    <submittedName>
        <fullName evidence="11">Uncharacterized protein</fullName>
    </submittedName>
</protein>
<dbReference type="InterPro" id="IPR001807">
    <property type="entry name" value="ClC"/>
</dbReference>
<evidence type="ECO:0000256" key="9">
    <source>
        <dbReference type="ARBA" id="ARBA00023303"/>
    </source>
</evidence>